<keyword evidence="2" id="KW-1185">Reference proteome</keyword>
<proteinExistence type="predicted"/>
<sequence>MESLPQELVNAIVYEIDNCASLKACALAGSMFRQPSQRILLSSLTLRRNFKGAHALLEKSPHVAAYVTRLSIRIENANAPSIERFFRIINKLANVRQCLLSGMKDVFGPNYHTPTLISALFDFLARQPLRELHVLSVTEAPPAVILRLLATAPLVSFYDVFVKKDPDTFSSDSTPCDGPQHARKVEDLIVEQVAHNVYELLALPRFKSYTSALRRLFVHSLDCTDPSAKLISACAATLEHIHLHLRGQVLGGPQISASALPLLRSAEFSLFFPSNAAPWFSNLVLAIVGTSPLLADIVISFIPISRRASMAGALLHGTLLTALDAALMMHSARPIIRWRFDFEPQFIEERSRAEFFAKATDVIETGMPKLREERRLVVQRYDYGEARYRRIGGTTVWSA</sequence>
<comment type="caution">
    <text evidence="1">The sequence shown here is derived from an EMBL/GenBank/DDBJ whole genome shotgun (WGS) entry which is preliminary data.</text>
</comment>
<organism evidence="1 2">
    <name type="scientific">Mycena venus</name>
    <dbReference type="NCBI Taxonomy" id="2733690"/>
    <lineage>
        <taxon>Eukaryota</taxon>
        <taxon>Fungi</taxon>
        <taxon>Dikarya</taxon>
        <taxon>Basidiomycota</taxon>
        <taxon>Agaricomycotina</taxon>
        <taxon>Agaricomycetes</taxon>
        <taxon>Agaricomycetidae</taxon>
        <taxon>Agaricales</taxon>
        <taxon>Marasmiineae</taxon>
        <taxon>Mycenaceae</taxon>
        <taxon>Mycena</taxon>
    </lineage>
</organism>
<name>A0A8H6XSB1_9AGAR</name>
<dbReference type="Proteomes" id="UP000620124">
    <property type="component" value="Unassembled WGS sequence"/>
</dbReference>
<dbReference type="EMBL" id="JACAZI010000012">
    <property type="protein sequence ID" value="KAF7347160.1"/>
    <property type="molecule type" value="Genomic_DNA"/>
</dbReference>
<evidence type="ECO:0000313" key="2">
    <source>
        <dbReference type="Proteomes" id="UP000620124"/>
    </source>
</evidence>
<dbReference type="AlphaFoldDB" id="A0A8H6XSB1"/>
<evidence type="ECO:0000313" key="1">
    <source>
        <dbReference type="EMBL" id="KAF7347160.1"/>
    </source>
</evidence>
<dbReference type="OrthoDB" id="2745898at2759"/>
<protein>
    <submittedName>
        <fullName evidence="1">Uncharacterized protein</fullName>
    </submittedName>
</protein>
<reference evidence="1" key="1">
    <citation type="submission" date="2020-05" db="EMBL/GenBank/DDBJ databases">
        <title>Mycena genomes resolve the evolution of fungal bioluminescence.</title>
        <authorList>
            <person name="Tsai I.J."/>
        </authorList>
    </citation>
    <scope>NUCLEOTIDE SEQUENCE</scope>
    <source>
        <strain evidence="1">CCC161011</strain>
    </source>
</reference>
<accession>A0A8H6XSB1</accession>
<gene>
    <name evidence="1" type="ORF">MVEN_01470500</name>
</gene>